<reference evidence="1 2" key="1">
    <citation type="submission" date="2013-10" db="EMBL/GenBank/DDBJ databases">
        <title>Whole Genome Shotgun Sequence of Photorhabdus temperata J3.</title>
        <authorList>
            <person name="Park G.-S."/>
            <person name="Hong S.-J."/>
            <person name="Shin J.-H."/>
        </authorList>
    </citation>
    <scope>NUCLEOTIDE SEQUENCE [LARGE SCALE GENOMIC DNA]</scope>
    <source>
        <strain evidence="1 2">J3</strain>
    </source>
</reference>
<evidence type="ECO:0000313" key="2">
    <source>
        <dbReference type="Proteomes" id="UP000017133"/>
    </source>
</evidence>
<evidence type="ECO:0000313" key="1">
    <source>
        <dbReference type="EMBL" id="ERT12734.1"/>
    </source>
</evidence>
<organism evidence="1 2">
    <name type="scientific">Photorhabdus temperata J3</name>
    <dbReference type="NCBI Taxonomy" id="1389415"/>
    <lineage>
        <taxon>Bacteria</taxon>
        <taxon>Pseudomonadati</taxon>
        <taxon>Pseudomonadota</taxon>
        <taxon>Gammaproteobacteria</taxon>
        <taxon>Enterobacterales</taxon>
        <taxon>Morganellaceae</taxon>
        <taxon>Photorhabdus</taxon>
    </lineage>
</organism>
<protein>
    <submittedName>
        <fullName evidence="1">Uncharacterized protein</fullName>
    </submittedName>
</protein>
<dbReference type="RefSeq" id="WP_021326020.1">
    <property type="nucleotide sequence ID" value="NZ_AXDT01000113.1"/>
</dbReference>
<dbReference type="PATRIC" id="fig|1389415.4.peg.2552"/>
<keyword evidence="2" id="KW-1185">Reference proteome</keyword>
<proteinExistence type="predicted"/>
<dbReference type="AlphaFoldDB" id="U7QXE3"/>
<sequence>MELSFVVGMPAIATSFMFADRSSGIENGSFTANMLAGSQLVADVKVSGFYGHEDYENKLIIKYKETFDPESTFAAFFERAENYARQYCYKIGLK</sequence>
<comment type="caution">
    <text evidence="1">The sequence shown here is derived from an EMBL/GenBank/DDBJ whole genome shotgun (WGS) entry which is preliminary data.</text>
</comment>
<gene>
    <name evidence="1" type="ORF">O185_12765</name>
</gene>
<dbReference type="EMBL" id="AXDT01000113">
    <property type="protein sequence ID" value="ERT12734.1"/>
    <property type="molecule type" value="Genomic_DNA"/>
</dbReference>
<dbReference type="Proteomes" id="UP000017133">
    <property type="component" value="Unassembled WGS sequence"/>
</dbReference>
<name>U7QXE3_PHOTE</name>
<accession>U7QXE3</accession>